<protein>
    <recommendedName>
        <fullName evidence="4">Secreted protein</fullName>
    </recommendedName>
</protein>
<evidence type="ECO:0000313" key="2">
    <source>
        <dbReference type="EMBL" id="KAG8171411.1"/>
    </source>
</evidence>
<name>A0AAV6TID0_9ARAC</name>
<dbReference type="PROSITE" id="PS51257">
    <property type="entry name" value="PROKAR_LIPOPROTEIN"/>
    <property type="match status" value="1"/>
</dbReference>
<organism evidence="2 3">
    <name type="scientific">Oedothorax gibbosus</name>
    <dbReference type="NCBI Taxonomy" id="931172"/>
    <lineage>
        <taxon>Eukaryota</taxon>
        <taxon>Metazoa</taxon>
        <taxon>Ecdysozoa</taxon>
        <taxon>Arthropoda</taxon>
        <taxon>Chelicerata</taxon>
        <taxon>Arachnida</taxon>
        <taxon>Araneae</taxon>
        <taxon>Araneomorphae</taxon>
        <taxon>Entelegynae</taxon>
        <taxon>Araneoidea</taxon>
        <taxon>Linyphiidae</taxon>
        <taxon>Erigoninae</taxon>
        <taxon>Oedothorax</taxon>
    </lineage>
</organism>
<dbReference type="AlphaFoldDB" id="A0AAV6TID0"/>
<keyword evidence="3" id="KW-1185">Reference proteome</keyword>
<evidence type="ECO:0000313" key="3">
    <source>
        <dbReference type="Proteomes" id="UP000827092"/>
    </source>
</evidence>
<comment type="caution">
    <text evidence="2">The sequence shown here is derived from an EMBL/GenBank/DDBJ whole genome shotgun (WGS) entry which is preliminary data.</text>
</comment>
<gene>
    <name evidence="2" type="ORF">JTE90_025776</name>
</gene>
<reference evidence="2 3" key="1">
    <citation type="journal article" date="2022" name="Nat. Ecol. Evol.">
        <title>A masculinizing supergene underlies an exaggerated male reproductive morph in a spider.</title>
        <authorList>
            <person name="Hendrickx F."/>
            <person name="De Corte Z."/>
            <person name="Sonet G."/>
            <person name="Van Belleghem S.M."/>
            <person name="Kostlbacher S."/>
            <person name="Vangestel C."/>
        </authorList>
    </citation>
    <scope>NUCLEOTIDE SEQUENCE [LARGE SCALE GENOMIC DNA]</scope>
    <source>
        <strain evidence="2">W744_W776</strain>
    </source>
</reference>
<accession>A0AAV6TID0</accession>
<keyword evidence="1" id="KW-0732">Signal</keyword>
<evidence type="ECO:0008006" key="4">
    <source>
        <dbReference type="Google" id="ProtNLM"/>
    </source>
</evidence>
<sequence>MKSGARNGLTLHFFWVSCVANVDSNGAANHCELLYNCLSIQEQFPCPTLEMICSTTVALVKASIQMHANAWLVHSNQLKGVSRNKVFFRVA</sequence>
<feature type="chain" id="PRO_5043989311" description="Secreted protein" evidence="1">
    <location>
        <begin position="21"/>
        <end position="91"/>
    </location>
</feature>
<proteinExistence type="predicted"/>
<evidence type="ECO:0000256" key="1">
    <source>
        <dbReference type="SAM" id="SignalP"/>
    </source>
</evidence>
<feature type="signal peptide" evidence="1">
    <location>
        <begin position="1"/>
        <end position="20"/>
    </location>
</feature>
<dbReference type="Proteomes" id="UP000827092">
    <property type="component" value="Unassembled WGS sequence"/>
</dbReference>
<dbReference type="EMBL" id="JAFNEN010004010">
    <property type="protein sequence ID" value="KAG8171411.1"/>
    <property type="molecule type" value="Genomic_DNA"/>
</dbReference>